<proteinExistence type="predicted"/>
<keyword evidence="1" id="KW-1133">Transmembrane helix</keyword>
<dbReference type="EnsemblMetazoa" id="GAUT018045-RA">
    <property type="protein sequence ID" value="GAUT018045-PA"/>
    <property type="gene ID" value="GAUT018045"/>
</dbReference>
<dbReference type="Proteomes" id="UP000078200">
    <property type="component" value="Unassembled WGS sequence"/>
</dbReference>
<name>A0A1A9UWG6_GLOAU</name>
<evidence type="ECO:0000313" key="3">
    <source>
        <dbReference type="Proteomes" id="UP000078200"/>
    </source>
</evidence>
<protein>
    <submittedName>
        <fullName evidence="2">Uncharacterized protein</fullName>
    </submittedName>
</protein>
<dbReference type="AlphaFoldDB" id="A0A1A9UWG6"/>
<feature type="transmembrane region" description="Helical" evidence="1">
    <location>
        <begin position="75"/>
        <end position="95"/>
    </location>
</feature>
<keyword evidence="1" id="KW-0812">Transmembrane</keyword>
<accession>A0A1A9UWG6</accession>
<reference evidence="2" key="1">
    <citation type="submission" date="2020-05" db="UniProtKB">
        <authorList>
            <consortium name="EnsemblMetazoa"/>
        </authorList>
    </citation>
    <scope>IDENTIFICATION</scope>
    <source>
        <strain evidence="2">TTRI</strain>
    </source>
</reference>
<keyword evidence="3" id="KW-1185">Reference proteome</keyword>
<evidence type="ECO:0000313" key="2">
    <source>
        <dbReference type="EnsemblMetazoa" id="GAUT018045-PA"/>
    </source>
</evidence>
<organism evidence="2 3">
    <name type="scientific">Glossina austeni</name>
    <name type="common">Savannah tsetse fly</name>
    <dbReference type="NCBI Taxonomy" id="7395"/>
    <lineage>
        <taxon>Eukaryota</taxon>
        <taxon>Metazoa</taxon>
        <taxon>Ecdysozoa</taxon>
        <taxon>Arthropoda</taxon>
        <taxon>Hexapoda</taxon>
        <taxon>Insecta</taxon>
        <taxon>Pterygota</taxon>
        <taxon>Neoptera</taxon>
        <taxon>Endopterygota</taxon>
        <taxon>Diptera</taxon>
        <taxon>Brachycera</taxon>
        <taxon>Muscomorpha</taxon>
        <taxon>Hippoboscoidea</taxon>
        <taxon>Glossinidae</taxon>
        <taxon>Glossina</taxon>
    </lineage>
</organism>
<evidence type="ECO:0000256" key="1">
    <source>
        <dbReference type="SAM" id="Phobius"/>
    </source>
</evidence>
<keyword evidence="1" id="KW-0472">Membrane</keyword>
<dbReference type="VEuPathDB" id="VectorBase:GAUT018045"/>
<sequence>MCKDETTITSKIFEVNSRRSAKRRYSETGITKTLKENLGKIKVSLYYGHVRGPIRGAGALFIRSLRAERTHKTEFLVNVVNVITIVVLDLCVRAYSAANVWVSLKITATVLEY</sequence>